<accession>A0A212RK86</accession>
<evidence type="ECO:0000256" key="5">
    <source>
        <dbReference type="ARBA" id="ARBA00022984"/>
    </source>
</evidence>
<evidence type="ECO:0000256" key="1">
    <source>
        <dbReference type="ARBA" id="ARBA00004752"/>
    </source>
</evidence>
<protein>
    <submittedName>
        <fullName evidence="10">Murein L,D-transpeptidase YcbB/YkuD</fullName>
    </submittedName>
</protein>
<dbReference type="GO" id="GO:0071555">
    <property type="term" value="P:cell wall organization"/>
    <property type="evidence" value="ECO:0007669"/>
    <property type="project" value="UniProtKB-UniRule"/>
</dbReference>
<keyword evidence="11" id="KW-1185">Reference proteome</keyword>
<dbReference type="GO" id="GO:0009252">
    <property type="term" value="P:peptidoglycan biosynthetic process"/>
    <property type="evidence" value="ECO:0007669"/>
    <property type="project" value="UniProtKB-UniPathway"/>
</dbReference>
<organism evidence="10 11">
    <name type="scientific">Rhodoblastus acidophilus</name>
    <name type="common">Rhodopseudomonas acidophila</name>
    <dbReference type="NCBI Taxonomy" id="1074"/>
    <lineage>
        <taxon>Bacteria</taxon>
        <taxon>Pseudomonadati</taxon>
        <taxon>Pseudomonadota</taxon>
        <taxon>Alphaproteobacteria</taxon>
        <taxon>Hyphomicrobiales</taxon>
        <taxon>Rhodoblastaceae</taxon>
        <taxon>Rhodoblastus</taxon>
    </lineage>
</organism>
<dbReference type="InterPro" id="IPR005490">
    <property type="entry name" value="LD_TPept_cat_dom"/>
</dbReference>
<dbReference type="InterPro" id="IPR045380">
    <property type="entry name" value="LD_TPept_scaffold_dom"/>
</dbReference>
<dbReference type="EMBL" id="FYDG01000005">
    <property type="protein sequence ID" value="SNB72849.1"/>
    <property type="molecule type" value="Genomic_DNA"/>
</dbReference>
<keyword evidence="6 7" id="KW-0961">Cell wall biogenesis/degradation</keyword>
<dbReference type="OrthoDB" id="9778545at2"/>
<dbReference type="PROSITE" id="PS52029">
    <property type="entry name" value="LD_TPASE"/>
    <property type="match status" value="1"/>
</dbReference>
<feature type="active site" description="Nucleophile" evidence="7">
    <location>
        <position position="408"/>
    </location>
</feature>
<gene>
    <name evidence="10" type="ORF">SAMN06265338_10521</name>
</gene>
<dbReference type="PANTHER" id="PTHR41533">
    <property type="entry name" value="L,D-TRANSPEPTIDASE HI_1667-RELATED"/>
    <property type="match status" value="1"/>
</dbReference>
<name>A0A212RK86_RHOAC</name>
<dbReference type="GO" id="GO:0004180">
    <property type="term" value="F:carboxypeptidase activity"/>
    <property type="evidence" value="ECO:0007669"/>
    <property type="project" value="UniProtKB-ARBA"/>
</dbReference>
<keyword evidence="4 7" id="KW-0133">Cell shape</keyword>
<dbReference type="AlphaFoldDB" id="A0A212RK86"/>
<dbReference type="GO" id="GO:0008360">
    <property type="term" value="P:regulation of cell shape"/>
    <property type="evidence" value="ECO:0007669"/>
    <property type="project" value="UniProtKB-UniRule"/>
</dbReference>
<dbReference type="UniPathway" id="UPA00219"/>
<dbReference type="Pfam" id="PF20142">
    <property type="entry name" value="Scaffold"/>
    <property type="match status" value="1"/>
</dbReference>
<feature type="domain" description="L,D-TPase catalytic" evidence="9">
    <location>
        <begin position="283"/>
        <end position="436"/>
    </location>
</feature>
<evidence type="ECO:0000256" key="2">
    <source>
        <dbReference type="ARBA" id="ARBA00005992"/>
    </source>
</evidence>
<dbReference type="Pfam" id="PF03734">
    <property type="entry name" value="YkuD"/>
    <property type="match status" value="1"/>
</dbReference>
<evidence type="ECO:0000256" key="4">
    <source>
        <dbReference type="ARBA" id="ARBA00022960"/>
    </source>
</evidence>
<dbReference type="CDD" id="cd16913">
    <property type="entry name" value="YkuD_like"/>
    <property type="match status" value="1"/>
</dbReference>
<proteinExistence type="inferred from homology"/>
<dbReference type="Gene3D" id="2.40.440.10">
    <property type="entry name" value="L,D-transpeptidase catalytic domain-like"/>
    <property type="match status" value="1"/>
</dbReference>
<evidence type="ECO:0000313" key="11">
    <source>
        <dbReference type="Proteomes" id="UP000198418"/>
    </source>
</evidence>
<evidence type="ECO:0000256" key="7">
    <source>
        <dbReference type="PROSITE-ProRule" id="PRU01373"/>
    </source>
</evidence>
<evidence type="ECO:0000256" key="8">
    <source>
        <dbReference type="SAM" id="MobiDB-lite"/>
    </source>
</evidence>
<dbReference type="GO" id="GO:0016740">
    <property type="term" value="F:transferase activity"/>
    <property type="evidence" value="ECO:0007669"/>
    <property type="project" value="UniProtKB-KW"/>
</dbReference>
<comment type="pathway">
    <text evidence="1 7">Cell wall biogenesis; peptidoglycan biosynthesis.</text>
</comment>
<keyword evidence="3" id="KW-0808">Transferase</keyword>
<evidence type="ECO:0000256" key="6">
    <source>
        <dbReference type="ARBA" id="ARBA00023316"/>
    </source>
</evidence>
<keyword evidence="5 7" id="KW-0573">Peptidoglycan synthesis</keyword>
<dbReference type="InterPro" id="IPR038063">
    <property type="entry name" value="Transpep_catalytic_dom"/>
</dbReference>
<dbReference type="InterPro" id="IPR052905">
    <property type="entry name" value="LD-transpeptidase_YkuD-like"/>
</dbReference>
<evidence type="ECO:0000256" key="3">
    <source>
        <dbReference type="ARBA" id="ARBA00022679"/>
    </source>
</evidence>
<dbReference type="RefSeq" id="WP_088520815.1">
    <property type="nucleotide sequence ID" value="NZ_FYDG01000005.1"/>
</dbReference>
<dbReference type="Proteomes" id="UP000198418">
    <property type="component" value="Unassembled WGS sequence"/>
</dbReference>
<dbReference type="SUPFAM" id="SSF141523">
    <property type="entry name" value="L,D-transpeptidase catalytic domain-like"/>
    <property type="match status" value="1"/>
</dbReference>
<sequence length="488" mass="53214">MRSPVDFPARAEAQALKAAVLALGVFLAAGGTGRGQTAVDPPPPPSPENAENAERAGPQKPAAHAAIRAALIQAADQPMSEEQRAVLRDVDAFYAGNGDAPIFFTEAGWTDQARGAFDRLQKAPDDGLDLRAWRVYSLDMAPTPALAAGEVALAQAVAAYAFQASGGRIEPARVNKLIGLRPDVVSAERALTEVSKAADADAQLAAYNPQTPGYQALRDRLGAMRDATASIRFAAQEASRDARRRASDARSPVAGALARGRQEADLLANMEMWRWMPRELGSDRIMVNVPEYAARLYRGGALAATNRIIVGKPNTPTPLFSDRMEYVVVNPSWYVPQSIVKKEMMGRSLEGYDVVWQNGMMHVRQPPGERNALGRLKFIFPNAYAVYMHDTPSRSLFATTRRAYSHGCMRVDQPLAWAVAVLGPQSGWSEKRIEKMYGKSERRVDLPAPLPIYIGYFTERVDENGQLQAFEDVYGYAAEVKKRLGLGG</sequence>
<feature type="region of interest" description="Disordered" evidence="8">
    <location>
        <begin position="32"/>
        <end position="61"/>
    </location>
</feature>
<feature type="active site" description="Proton donor/acceptor" evidence="7">
    <location>
        <position position="389"/>
    </location>
</feature>
<dbReference type="PANTHER" id="PTHR41533:SF2">
    <property type="entry name" value="BLR7131 PROTEIN"/>
    <property type="match status" value="1"/>
</dbReference>
<evidence type="ECO:0000313" key="10">
    <source>
        <dbReference type="EMBL" id="SNB72849.1"/>
    </source>
</evidence>
<reference evidence="11" key="1">
    <citation type="submission" date="2017-06" db="EMBL/GenBank/DDBJ databases">
        <authorList>
            <person name="Varghese N."/>
            <person name="Submissions S."/>
        </authorList>
    </citation>
    <scope>NUCLEOTIDE SEQUENCE [LARGE SCALE GENOMIC DNA]</scope>
    <source>
        <strain evidence="11">DSM 137</strain>
    </source>
</reference>
<comment type="similarity">
    <text evidence="2">Belongs to the YkuD family.</text>
</comment>
<evidence type="ECO:0000259" key="9">
    <source>
        <dbReference type="PROSITE" id="PS52029"/>
    </source>
</evidence>